<reference evidence="8 9" key="1">
    <citation type="submission" date="2021-03" db="EMBL/GenBank/DDBJ databases">
        <title>The complete genome sequence of Acetobacter sacchari TBRC 11175.</title>
        <authorList>
            <person name="Charoenyingcharoen P."/>
            <person name="Yukphan P."/>
        </authorList>
    </citation>
    <scope>NUCLEOTIDE SEQUENCE [LARGE SCALE GENOMIC DNA]</scope>
    <source>
        <strain evidence="8 9">TBRC 11175</strain>
    </source>
</reference>
<dbReference type="SUPFAM" id="SSF63882">
    <property type="entry name" value="MoeA N-terminal region -like"/>
    <property type="match status" value="1"/>
</dbReference>
<comment type="function">
    <text evidence="1 6">Catalyzes the insertion of molybdate into adenylated molybdopterin with the concomitant release of AMP.</text>
</comment>
<keyword evidence="6" id="KW-0460">Magnesium</keyword>
<keyword evidence="4 6" id="KW-0501">Molybdenum cofactor biosynthesis</keyword>
<evidence type="ECO:0000256" key="6">
    <source>
        <dbReference type="RuleBase" id="RU365090"/>
    </source>
</evidence>
<comment type="catalytic activity">
    <reaction evidence="5">
        <text>adenylyl-molybdopterin + molybdate = Mo-molybdopterin + AMP + H(+)</text>
        <dbReference type="Rhea" id="RHEA:35047"/>
        <dbReference type="ChEBI" id="CHEBI:15378"/>
        <dbReference type="ChEBI" id="CHEBI:36264"/>
        <dbReference type="ChEBI" id="CHEBI:62727"/>
        <dbReference type="ChEBI" id="CHEBI:71302"/>
        <dbReference type="ChEBI" id="CHEBI:456215"/>
        <dbReference type="EC" id="2.10.1.1"/>
    </reaction>
</comment>
<dbReference type="EC" id="2.10.1.1" evidence="6"/>
<dbReference type="InterPro" id="IPR001453">
    <property type="entry name" value="MoaB/Mog_dom"/>
</dbReference>
<dbReference type="InterPro" id="IPR008284">
    <property type="entry name" value="MoCF_biosynth_CS"/>
</dbReference>
<dbReference type="InterPro" id="IPR005110">
    <property type="entry name" value="MoeA_linker/N"/>
</dbReference>
<evidence type="ECO:0000256" key="3">
    <source>
        <dbReference type="ARBA" id="ARBA00010763"/>
    </source>
</evidence>
<dbReference type="CDD" id="cd00887">
    <property type="entry name" value="MoeA"/>
    <property type="match status" value="1"/>
</dbReference>
<feature type="domain" description="MoaB/Mog" evidence="7">
    <location>
        <begin position="174"/>
        <end position="311"/>
    </location>
</feature>
<dbReference type="PANTHER" id="PTHR10192">
    <property type="entry name" value="MOLYBDOPTERIN BIOSYNTHESIS PROTEIN"/>
    <property type="match status" value="1"/>
</dbReference>
<evidence type="ECO:0000259" key="7">
    <source>
        <dbReference type="SMART" id="SM00852"/>
    </source>
</evidence>
<evidence type="ECO:0000256" key="4">
    <source>
        <dbReference type="ARBA" id="ARBA00023150"/>
    </source>
</evidence>
<dbReference type="InterPro" id="IPR036135">
    <property type="entry name" value="MoeA_linker/N_sf"/>
</dbReference>
<dbReference type="SMART" id="SM00852">
    <property type="entry name" value="MoCF_biosynth"/>
    <property type="match status" value="1"/>
</dbReference>
<dbReference type="Pfam" id="PF03453">
    <property type="entry name" value="MoeA_N"/>
    <property type="match status" value="1"/>
</dbReference>
<proteinExistence type="inferred from homology"/>
<comment type="caution">
    <text evidence="8">The sequence shown here is derived from an EMBL/GenBank/DDBJ whole genome shotgun (WGS) entry which is preliminary data.</text>
</comment>
<organism evidence="8 9">
    <name type="scientific">Acetobacter sacchari</name>
    <dbReference type="NCBI Taxonomy" id="2661687"/>
    <lineage>
        <taxon>Bacteria</taxon>
        <taxon>Pseudomonadati</taxon>
        <taxon>Pseudomonadota</taxon>
        <taxon>Alphaproteobacteria</taxon>
        <taxon>Acetobacterales</taxon>
        <taxon>Acetobacteraceae</taxon>
        <taxon>Acetobacter</taxon>
    </lineage>
</organism>
<evidence type="ECO:0000256" key="2">
    <source>
        <dbReference type="ARBA" id="ARBA00005046"/>
    </source>
</evidence>
<comment type="pathway">
    <text evidence="2 6">Cofactor biosynthesis; molybdopterin biosynthesis.</text>
</comment>
<dbReference type="Pfam" id="PF00994">
    <property type="entry name" value="MoCF_biosynth"/>
    <property type="match status" value="1"/>
</dbReference>
<dbReference type="Gene3D" id="2.40.340.10">
    <property type="entry name" value="MoeA, C-terminal, domain IV"/>
    <property type="match status" value="1"/>
</dbReference>
<dbReference type="Gene3D" id="2.170.190.11">
    <property type="entry name" value="Molybdopterin biosynthesis moea protein, domain 3"/>
    <property type="match status" value="1"/>
</dbReference>
<accession>A0ABS3LTP4</accession>
<name>A0ABS3LTP4_9PROT</name>
<protein>
    <recommendedName>
        <fullName evidence="6">Molybdopterin molybdenumtransferase</fullName>
        <ecNumber evidence="6">2.10.1.1</ecNumber>
    </recommendedName>
</protein>
<dbReference type="InterPro" id="IPR036425">
    <property type="entry name" value="MoaB/Mog-like_dom_sf"/>
</dbReference>
<dbReference type="PANTHER" id="PTHR10192:SF5">
    <property type="entry name" value="GEPHYRIN"/>
    <property type="match status" value="1"/>
</dbReference>
<dbReference type="Proteomes" id="UP000664771">
    <property type="component" value="Unassembled WGS sequence"/>
</dbReference>
<dbReference type="InterPro" id="IPR038987">
    <property type="entry name" value="MoeA-like"/>
</dbReference>
<keyword evidence="6" id="KW-0808">Transferase</keyword>
<keyword evidence="9" id="KW-1185">Reference proteome</keyword>
<comment type="cofactor">
    <cofactor evidence="6">
        <name>Mg(2+)</name>
        <dbReference type="ChEBI" id="CHEBI:18420"/>
    </cofactor>
</comment>
<sequence>MIELSEARARVLSSLPLLGLETVSIADAAGRVTATPVIGRMSNPPADVSAMDGYAVRAADARVGAVLRIVAEAPAGHPTSRQVGPGECVRLFTGSVIPSGADAVLIQENVSRKENSITVNAEPCSGAFIRPEGQDFAEGQVVVPAGRRMTARDVGVAAAANVPWVTVRRRPRVAIVSTGDEIALPGEAVPPGGIIGSVAPMLAALLREAGAEPVMIPPARDTVEDIRRATQGLECHDLILTVGGASVGAYDLVKDALGQSGLDVDFWKIAMRPGKPLMFGRLRGTPVIGLPGNPVAAFVCSVVFALPALRSMSGQSVIEEPREKARLAIDLNANDGRFDHLRATLSRDEEGVLWATPFAKQDSGMLAPLAACDALVLRPVHAPAANRGEACDIIRFGRMPD</sequence>
<gene>
    <name evidence="8" type="ORF">J2D73_05645</name>
</gene>
<evidence type="ECO:0000313" key="9">
    <source>
        <dbReference type="Proteomes" id="UP000664771"/>
    </source>
</evidence>
<keyword evidence="6" id="KW-0500">Molybdenum</keyword>
<evidence type="ECO:0000256" key="1">
    <source>
        <dbReference type="ARBA" id="ARBA00002901"/>
    </source>
</evidence>
<dbReference type="SUPFAM" id="SSF63867">
    <property type="entry name" value="MoeA C-terminal domain-like"/>
    <property type="match status" value="1"/>
</dbReference>
<dbReference type="Gene3D" id="3.40.980.10">
    <property type="entry name" value="MoaB/Mog-like domain"/>
    <property type="match status" value="1"/>
</dbReference>
<comment type="similarity">
    <text evidence="3 6">Belongs to the MoeA family.</text>
</comment>
<evidence type="ECO:0000256" key="5">
    <source>
        <dbReference type="ARBA" id="ARBA00047317"/>
    </source>
</evidence>
<dbReference type="Pfam" id="PF03454">
    <property type="entry name" value="MoeA_C"/>
    <property type="match status" value="1"/>
</dbReference>
<dbReference type="InterPro" id="IPR036688">
    <property type="entry name" value="MoeA_C_domain_IV_sf"/>
</dbReference>
<dbReference type="RefSeq" id="WP_207880189.1">
    <property type="nucleotide sequence ID" value="NZ_JAFVMF010000005.1"/>
</dbReference>
<dbReference type="EMBL" id="JAFVMF010000005">
    <property type="protein sequence ID" value="MBO1359279.1"/>
    <property type="molecule type" value="Genomic_DNA"/>
</dbReference>
<dbReference type="InterPro" id="IPR005111">
    <property type="entry name" value="MoeA_C_domain_IV"/>
</dbReference>
<dbReference type="PROSITE" id="PS01079">
    <property type="entry name" value="MOCF_BIOSYNTHESIS_2"/>
    <property type="match status" value="1"/>
</dbReference>
<evidence type="ECO:0000313" key="8">
    <source>
        <dbReference type="EMBL" id="MBO1359279.1"/>
    </source>
</evidence>
<dbReference type="NCBIfam" id="NF045515">
    <property type="entry name" value="Glp_gephyrin"/>
    <property type="match status" value="1"/>
</dbReference>
<dbReference type="SUPFAM" id="SSF53218">
    <property type="entry name" value="Molybdenum cofactor biosynthesis proteins"/>
    <property type="match status" value="1"/>
</dbReference>
<keyword evidence="6" id="KW-0479">Metal-binding</keyword>
<dbReference type="Gene3D" id="3.90.105.10">
    <property type="entry name" value="Molybdopterin biosynthesis moea protein, domain 2"/>
    <property type="match status" value="1"/>
</dbReference>